<gene>
    <name evidence="1" type="ORF">NAF29_11785</name>
</gene>
<name>A0AA42B7Y3_9GAMM</name>
<protein>
    <submittedName>
        <fullName evidence="1">Uncharacterized protein</fullName>
    </submittedName>
</protein>
<organism evidence="1 2">
    <name type="scientific">Echinimonas agarilytica</name>
    <dbReference type="NCBI Taxonomy" id="1215918"/>
    <lineage>
        <taxon>Bacteria</taxon>
        <taxon>Pseudomonadati</taxon>
        <taxon>Pseudomonadota</taxon>
        <taxon>Gammaproteobacteria</taxon>
        <taxon>Alteromonadales</taxon>
        <taxon>Echinimonadaceae</taxon>
        <taxon>Echinimonas</taxon>
    </lineage>
</organism>
<dbReference type="AlphaFoldDB" id="A0AA42B7Y3"/>
<dbReference type="EMBL" id="JAMQGP010000006">
    <property type="protein sequence ID" value="MCM2680347.1"/>
    <property type="molecule type" value="Genomic_DNA"/>
</dbReference>
<evidence type="ECO:0000313" key="2">
    <source>
        <dbReference type="Proteomes" id="UP001165393"/>
    </source>
</evidence>
<sequence length="81" mass="9246">MDVFDNWSESKACHDGSSAGKAIVVMTVAEEADWIDTFYPDSRSVMHAVKVVNSVPYDVHVMRDSKGEEQQLYFDLTYCHR</sequence>
<keyword evidence="2" id="KW-1185">Reference proteome</keyword>
<proteinExistence type="predicted"/>
<reference evidence="1 2" key="1">
    <citation type="journal article" date="2013" name="Antonie Van Leeuwenhoek">
        <title>Echinimonas agarilytica gen. nov., sp. nov., a new gammaproteobacterium isolated from the sea urchin Strongylocentrotus intermedius.</title>
        <authorList>
            <person name="Nedashkovskaya O.I."/>
            <person name="Stenkova A.M."/>
            <person name="Zhukova N.V."/>
            <person name="Van Trappen S."/>
            <person name="Lee J.S."/>
            <person name="Kim S.B."/>
        </authorList>
    </citation>
    <scope>NUCLEOTIDE SEQUENCE [LARGE SCALE GENOMIC DNA]</scope>
    <source>
        <strain evidence="1 2">KMM 6351</strain>
    </source>
</reference>
<dbReference type="RefSeq" id="WP_251261774.1">
    <property type="nucleotide sequence ID" value="NZ_JAMQGP010000006.1"/>
</dbReference>
<accession>A0AA42B7Y3</accession>
<evidence type="ECO:0000313" key="1">
    <source>
        <dbReference type="EMBL" id="MCM2680347.1"/>
    </source>
</evidence>
<dbReference type="Proteomes" id="UP001165393">
    <property type="component" value="Unassembled WGS sequence"/>
</dbReference>
<comment type="caution">
    <text evidence="1">The sequence shown here is derived from an EMBL/GenBank/DDBJ whole genome shotgun (WGS) entry which is preliminary data.</text>
</comment>